<evidence type="ECO:0000313" key="1">
    <source>
        <dbReference type="EMBL" id="ACN13677.1"/>
    </source>
</evidence>
<dbReference type="Proteomes" id="UP000000442">
    <property type="component" value="Chromosome"/>
</dbReference>
<reference evidence="1 2" key="1">
    <citation type="journal article" date="2009" name="Environ. Microbiol.">
        <title>Genome sequence of Desulfobacterium autotrophicum HRM2, a marine sulfate reducer oxidizing organic carbon completely to carbon dioxide.</title>
        <authorList>
            <person name="Strittmatter A.W."/>
            <person name="Liesegang H."/>
            <person name="Rabus R."/>
            <person name="Decker I."/>
            <person name="Amann J."/>
            <person name="Andres S."/>
            <person name="Henne A."/>
            <person name="Fricke W.F."/>
            <person name="Martinez-Arias R."/>
            <person name="Bartels D."/>
            <person name="Goesmann A."/>
            <person name="Krause L."/>
            <person name="Puehler A."/>
            <person name="Klenk H.P."/>
            <person name="Richter M."/>
            <person name="Schuler M."/>
            <person name="Gloeckner F.O."/>
            <person name="Meyerdierks A."/>
            <person name="Gottschalk G."/>
            <person name="Amann R."/>
        </authorList>
    </citation>
    <scope>NUCLEOTIDE SEQUENCE [LARGE SCALE GENOMIC DNA]</scope>
    <source>
        <strain evidence="2">ATCC 43914 / DSM 3382 / HRM2</strain>
    </source>
</reference>
<keyword evidence="2" id="KW-1185">Reference proteome</keyword>
<dbReference type="HOGENOM" id="CLU_2805386_0_0_7"/>
<evidence type="ECO:0000313" key="2">
    <source>
        <dbReference type="Proteomes" id="UP000000442"/>
    </source>
</evidence>
<accession>C0QHW9</accession>
<dbReference type="EMBL" id="CP001087">
    <property type="protein sequence ID" value="ACN13677.1"/>
    <property type="molecule type" value="Genomic_DNA"/>
</dbReference>
<dbReference type="STRING" id="177437.HRM2_05630"/>
<protein>
    <submittedName>
        <fullName evidence="1">Uncharacterized protein</fullName>
    </submittedName>
</protein>
<gene>
    <name evidence="1" type="ordered locus">HRM2_05630</name>
</gene>
<dbReference type="KEGG" id="dat:HRM2_05630"/>
<dbReference type="AlphaFoldDB" id="C0QHW9"/>
<name>C0QHW9_DESAH</name>
<sequence>MDQAFQVRADRIAAVVEAGFNPCCRGSGIPGSVGNQPGTDNNHLFQSLLSWIRHSRWLKITGKEGDA</sequence>
<proteinExistence type="predicted"/>
<organism evidence="1 2">
    <name type="scientific">Desulforapulum autotrophicum (strain ATCC 43914 / DSM 3382 / VKM B-1955 / HRM2)</name>
    <name type="common">Desulfobacterium autotrophicum</name>
    <dbReference type="NCBI Taxonomy" id="177437"/>
    <lineage>
        <taxon>Bacteria</taxon>
        <taxon>Pseudomonadati</taxon>
        <taxon>Thermodesulfobacteriota</taxon>
        <taxon>Desulfobacteria</taxon>
        <taxon>Desulfobacterales</taxon>
        <taxon>Desulfobacteraceae</taxon>
        <taxon>Desulforapulum</taxon>
    </lineage>
</organism>